<dbReference type="NCBIfam" id="TIGR00254">
    <property type="entry name" value="GGDEF"/>
    <property type="match status" value="1"/>
</dbReference>
<dbReference type="SUPFAM" id="SSF55073">
    <property type="entry name" value="Nucleotide cyclase"/>
    <property type="match status" value="1"/>
</dbReference>
<evidence type="ECO:0000256" key="1">
    <source>
        <dbReference type="ARBA" id="ARBA00012528"/>
    </source>
</evidence>
<evidence type="ECO:0000259" key="3">
    <source>
        <dbReference type="PROSITE" id="PS50887"/>
    </source>
</evidence>
<dbReference type="SUPFAM" id="SSF55781">
    <property type="entry name" value="GAF domain-like"/>
    <property type="match status" value="1"/>
</dbReference>
<dbReference type="InterPro" id="IPR050469">
    <property type="entry name" value="Diguanylate_Cyclase"/>
</dbReference>
<dbReference type="GO" id="GO:0005886">
    <property type="term" value="C:plasma membrane"/>
    <property type="evidence" value="ECO:0007669"/>
    <property type="project" value="TreeGrafter"/>
</dbReference>
<dbReference type="InterPro" id="IPR000160">
    <property type="entry name" value="GGDEF_dom"/>
</dbReference>
<dbReference type="RefSeq" id="WP_002718816.1">
    <property type="nucleotide sequence ID" value="NZ_UIGB01000001.1"/>
</dbReference>
<sequence>MHGAEELREALLAMRREIDVLRIEATHANLLLDALDAVLCVDDSVDPFAGVFSAVFPVFECSYAIVLTENDDSGDMLECATASHESLVGSLWNMGQTFRKVLAGRIITTVSGVGDEEWPTHIPPYLSKAQPTLYLPLRVRNRRGLLMLLRDTDGKGFDRTHVRLARKFSLLASHALAAARAHQTESESIELKLLAEQLTASQEELRIRANHDELTGLPNRRYVRELVDGIIAGKDLNDELALVFVDIDHFKRVNDFYGHHVGDSLLKGVADRICGQIRPTDVAGRISGDEFVIVLDPVKERLDALTIVEQIRDKLREPFEIEVHDQDIGLNRCCALPFTRSRLRNSPL</sequence>
<dbReference type="EC" id="2.7.7.65" evidence="1"/>
<gene>
    <name evidence="4" type="primary">gmr_4</name>
    <name evidence="4" type="ORF">NCTC12722_01219</name>
</gene>
<feature type="domain" description="GGDEF" evidence="3">
    <location>
        <begin position="238"/>
        <end position="348"/>
    </location>
</feature>
<evidence type="ECO:0000256" key="2">
    <source>
        <dbReference type="ARBA" id="ARBA00034247"/>
    </source>
</evidence>
<dbReference type="EMBL" id="UIGB01000001">
    <property type="protein sequence ID" value="SUU84036.1"/>
    <property type="molecule type" value="Genomic_DNA"/>
</dbReference>
<dbReference type="AlphaFoldDB" id="A0A380W586"/>
<dbReference type="PROSITE" id="PS50887">
    <property type="entry name" value="GGDEF"/>
    <property type="match status" value="1"/>
</dbReference>
<dbReference type="Gene3D" id="3.30.70.270">
    <property type="match status" value="1"/>
</dbReference>
<comment type="catalytic activity">
    <reaction evidence="2">
        <text>2 GTP = 3',3'-c-di-GMP + 2 diphosphate</text>
        <dbReference type="Rhea" id="RHEA:24898"/>
        <dbReference type="ChEBI" id="CHEBI:33019"/>
        <dbReference type="ChEBI" id="CHEBI:37565"/>
        <dbReference type="ChEBI" id="CHEBI:58805"/>
        <dbReference type="EC" id="2.7.7.65"/>
    </reaction>
</comment>
<dbReference type="GO" id="GO:1902201">
    <property type="term" value="P:negative regulation of bacterial-type flagellum-dependent cell motility"/>
    <property type="evidence" value="ECO:0007669"/>
    <property type="project" value="TreeGrafter"/>
</dbReference>
<dbReference type="InterPro" id="IPR043128">
    <property type="entry name" value="Rev_trsase/Diguanyl_cyclase"/>
</dbReference>
<dbReference type="Gene3D" id="3.30.450.40">
    <property type="match status" value="1"/>
</dbReference>
<dbReference type="Proteomes" id="UP000254343">
    <property type="component" value="Unassembled WGS sequence"/>
</dbReference>
<dbReference type="InterPro" id="IPR029016">
    <property type="entry name" value="GAF-like_dom_sf"/>
</dbReference>
<dbReference type="GO" id="GO:0043709">
    <property type="term" value="P:cell adhesion involved in single-species biofilm formation"/>
    <property type="evidence" value="ECO:0007669"/>
    <property type="project" value="TreeGrafter"/>
</dbReference>
<dbReference type="Pfam" id="PF00990">
    <property type="entry name" value="GGDEF"/>
    <property type="match status" value="1"/>
</dbReference>
<keyword evidence="4" id="KW-0378">Hydrolase</keyword>
<dbReference type="PANTHER" id="PTHR45138:SF9">
    <property type="entry name" value="DIGUANYLATE CYCLASE DGCM-RELATED"/>
    <property type="match status" value="1"/>
</dbReference>
<evidence type="ECO:0000313" key="4">
    <source>
        <dbReference type="EMBL" id="SUU84036.1"/>
    </source>
</evidence>
<reference evidence="4 5" key="1">
    <citation type="submission" date="2018-06" db="EMBL/GenBank/DDBJ databases">
        <authorList>
            <consortium name="Pathogen Informatics"/>
            <person name="Doyle S."/>
        </authorList>
    </citation>
    <scope>NUCLEOTIDE SEQUENCE [LARGE SCALE GENOMIC DNA]</scope>
    <source>
        <strain evidence="4 5">NCTC12722</strain>
    </source>
</reference>
<dbReference type="CDD" id="cd01949">
    <property type="entry name" value="GGDEF"/>
    <property type="match status" value="1"/>
</dbReference>
<dbReference type="InterPro" id="IPR029787">
    <property type="entry name" value="Nucleotide_cyclase"/>
</dbReference>
<proteinExistence type="predicted"/>
<dbReference type="PANTHER" id="PTHR45138">
    <property type="entry name" value="REGULATORY COMPONENTS OF SENSORY TRANSDUCTION SYSTEM"/>
    <property type="match status" value="1"/>
</dbReference>
<dbReference type="GO" id="GO:0052621">
    <property type="term" value="F:diguanylate cyclase activity"/>
    <property type="evidence" value="ECO:0007669"/>
    <property type="project" value="UniProtKB-EC"/>
</dbReference>
<organism evidence="4 5">
    <name type="scientific">Afipia felis</name>
    <name type="common">Cat scratch disease bacillus</name>
    <dbReference type="NCBI Taxonomy" id="1035"/>
    <lineage>
        <taxon>Bacteria</taxon>
        <taxon>Pseudomonadati</taxon>
        <taxon>Pseudomonadota</taxon>
        <taxon>Alphaproteobacteria</taxon>
        <taxon>Hyphomicrobiales</taxon>
        <taxon>Nitrobacteraceae</taxon>
        <taxon>Afipia</taxon>
    </lineage>
</organism>
<name>A0A380W586_AFIFE</name>
<dbReference type="SMART" id="SM00267">
    <property type="entry name" value="GGDEF"/>
    <property type="match status" value="1"/>
</dbReference>
<accession>A0A380W586</accession>
<protein>
    <recommendedName>
        <fullName evidence="1">diguanylate cyclase</fullName>
        <ecNumber evidence="1">2.7.7.65</ecNumber>
    </recommendedName>
</protein>
<dbReference type="GO" id="GO:0016787">
    <property type="term" value="F:hydrolase activity"/>
    <property type="evidence" value="ECO:0007669"/>
    <property type="project" value="UniProtKB-KW"/>
</dbReference>
<evidence type="ECO:0000313" key="5">
    <source>
        <dbReference type="Proteomes" id="UP000254343"/>
    </source>
</evidence>